<dbReference type="Proteomes" id="UP000034164">
    <property type="component" value="Unassembled WGS sequence"/>
</dbReference>
<comment type="caution">
    <text evidence="2">The sequence shown here is derived from an EMBL/GenBank/DDBJ whole genome shotgun (WGS) entry which is preliminary data.</text>
</comment>
<proteinExistence type="predicted"/>
<feature type="compositionally biased region" description="Polar residues" evidence="1">
    <location>
        <begin position="1"/>
        <end position="14"/>
    </location>
</feature>
<protein>
    <submittedName>
        <fullName evidence="2">Uncharacterized protein</fullName>
    </submittedName>
</protein>
<evidence type="ECO:0000313" key="3">
    <source>
        <dbReference type="Proteomes" id="UP000034164"/>
    </source>
</evidence>
<dbReference type="VEuPathDB" id="FungiDB:EMCG_03141"/>
<sequence length="125" mass="14808">MTPKTENPITQRGTEQGLGEEPRSLKRKRRPDSFHEEEGLRRSPKRRRFSMFHERDPDRELLQAVHSFITTLEQKRDEAFEQKDTGTPHQLNLLVRFTTLWRDAYLARPGLDWTGFPTIRAPRPL</sequence>
<feature type="compositionally biased region" description="Basic and acidic residues" evidence="1">
    <location>
        <begin position="31"/>
        <end position="41"/>
    </location>
</feature>
<evidence type="ECO:0000256" key="1">
    <source>
        <dbReference type="SAM" id="MobiDB-lite"/>
    </source>
</evidence>
<gene>
    <name evidence="2" type="ORF">EMCG_03141</name>
</gene>
<accession>A0A0G2J0L4</accession>
<dbReference type="OrthoDB" id="10484096at2759"/>
<name>A0A0G2J0L4_9EURO</name>
<dbReference type="EMBL" id="LCZI01001097">
    <property type="protein sequence ID" value="KKZ62439.1"/>
    <property type="molecule type" value="Genomic_DNA"/>
</dbReference>
<reference evidence="3" key="1">
    <citation type="journal article" date="2015" name="PLoS Genet.">
        <title>The dynamic genome and transcriptome of the human fungal pathogen Blastomyces and close relative Emmonsia.</title>
        <authorList>
            <person name="Munoz J.F."/>
            <person name="Gauthier G.M."/>
            <person name="Desjardins C.A."/>
            <person name="Gallo J.E."/>
            <person name="Holder J."/>
            <person name="Sullivan T.D."/>
            <person name="Marty A.J."/>
            <person name="Carmen J.C."/>
            <person name="Chen Z."/>
            <person name="Ding L."/>
            <person name="Gujja S."/>
            <person name="Magrini V."/>
            <person name="Misas E."/>
            <person name="Mitreva M."/>
            <person name="Priest M."/>
            <person name="Saif S."/>
            <person name="Whiston E.A."/>
            <person name="Young S."/>
            <person name="Zeng Q."/>
            <person name="Goldman W.E."/>
            <person name="Mardis E.R."/>
            <person name="Taylor J.W."/>
            <person name="McEwen J.G."/>
            <person name="Clay O.K."/>
            <person name="Klein B.S."/>
            <person name="Cuomo C.A."/>
        </authorList>
    </citation>
    <scope>NUCLEOTIDE SEQUENCE [LARGE SCALE GENOMIC DNA]</scope>
    <source>
        <strain evidence="3">UAMH 3008</strain>
    </source>
</reference>
<feature type="region of interest" description="Disordered" evidence="1">
    <location>
        <begin position="1"/>
        <end position="54"/>
    </location>
</feature>
<evidence type="ECO:0000313" key="2">
    <source>
        <dbReference type="EMBL" id="KKZ62439.1"/>
    </source>
</evidence>
<dbReference type="AlphaFoldDB" id="A0A0G2J0L4"/>
<organism evidence="2 3">
    <name type="scientific">[Emmonsia] crescens</name>
    <dbReference type="NCBI Taxonomy" id="73230"/>
    <lineage>
        <taxon>Eukaryota</taxon>
        <taxon>Fungi</taxon>
        <taxon>Dikarya</taxon>
        <taxon>Ascomycota</taxon>
        <taxon>Pezizomycotina</taxon>
        <taxon>Eurotiomycetes</taxon>
        <taxon>Eurotiomycetidae</taxon>
        <taxon>Onygenales</taxon>
        <taxon>Ajellomycetaceae</taxon>
        <taxon>Emergomyces</taxon>
    </lineage>
</organism>